<keyword evidence="2" id="KW-0456">Lyase</keyword>
<feature type="transmembrane region" description="Helical" evidence="3">
    <location>
        <begin position="145"/>
        <end position="164"/>
    </location>
</feature>
<name>A0A7R9IPX3_9NEOP</name>
<feature type="transmembrane region" description="Helical" evidence="3">
    <location>
        <begin position="58"/>
        <end position="76"/>
    </location>
</feature>
<evidence type="ECO:0000256" key="3">
    <source>
        <dbReference type="SAM" id="Phobius"/>
    </source>
</evidence>
<evidence type="ECO:0000259" key="4">
    <source>
        <dbReference type="Pfam" id="PF16214"/>
    </source>
</evidence>
<feature type="transmembrane region" description="Helical" evidence="3">
    <location>
        <begin position="25"/>
        <end position="46"/>
    </location>
</feature>
<dbReference type="GO" id="GO:0000166">
    <property type="term" value="F:nucleotide binding"/>
    <property type="evidence" value="ECO:0007669"/>
    <property type="project" value="UniProtKB-KW"/>
</dbReference>
<feature type="domain" description="Adenylate cyclase N-terminal" evidence="4">
    <location>
        <begin position="207"/>
        <end position="281"/>
    </location>
</feature>
<feature type="transmembrane region" description="Helical" evidence="3">
    <location>
        <begin position="88"/>
        <end position="109"/>
    </location>
</feature>
<keyword evidence="1" id="KW-0547">Nucleotide-binding</keyword>
<reference evidence="5" key="1">
    <citation type="submission" date="2020-11" db="EMBL/GenBank/DDBJ databases">
        <authorList>
            <person name="Tran Van P."/>
        </authorList>
    </citation>
    <scope>NUCLEOTIDE SEQUENCE</scope>
</reference>
<keyword evidence="3" id="KW-0812">Transmembrane</keyword>
<protein>
    <recommendedName>
        <fullName evidence="4">Adenylate cyclase N-terminal domain-containing protein</fullName>
    </recommendedName>
</protein>
<gene>
    <name evidence="5" type="ORF">TTEB3V08_LOCUS10250</name>
</gene>
<keyword evidence="3" id="KW-0472">Membrane</keyword>
<dbReference type="AlphaFoldDB" id="A0A7R9IPX3"/>
<organism evidence="5">
    <name type="scientific">Timema tahoe</name>
    <dbReference type="NCBI Taxonomy" id="61484"/>
    <lineage>
        <taxon>Eukaryota</taxon>
        <taxon>Metazoa</taxon>
        <taxon>Ecdysozoa</taxon>
        <taxon>Arthropoda</taxon>
        <taxon>Hexapoda</taxon>
        <taxon>Insecta</taxon>
        <taxon>Pterygota</taxon>
        <taxon>Neoptera</taxon>
        <taxon>Polyneoptera</taxon>
        <taxon>Phasmatodea</taxon>
        <taxon>Timematodea</taxon>
        <taxon>Timematoidea</taxon>
        <taxon>Timematidae</taxon>
        <taxon>Timema</taxon>
    </lineage>
</organism>
<dbReference type="GO" id="GO:0004016">
    <property type="term" value="F:adenylate cyclase activity"/>
    <property type="evidence" value="ECO:0007669"/>
    <property type="project" value="TreeGrafter"/>
</dbReference>
<dbReference type="PANTHER" id="PTHR45627">
    <property type="entry name" value="ADENYLATE CYCLASE TYPE 1"/>
    <property type="match status" value="1"/>
</dbReference>
<dbReference type="GO" id="GO:0007189">
    <property type="term" value="P:adenylate cyclase-activating G protein-coupled receptor signaling pathway"/>
    <property type="evidence" value="ECO:0007669"/>
    <property type="project" value="TreeGrafter"/>
</dbReference>
<dbReference type="EMBL" id="OE005949">
    <property type="protein sequence ID" value="CAD7462356.1"/>
    <property type="molecule type" value="Genomic_DNA"/>
</dbReference>
<evidence type="ECO:0000313" key="5">
    <source>
        <dbReference type="EMBL" id="CAD7462356.1"/>
    </source>
</evidence>
<evidence type="ECO:0000256" key="1">
    <source>
        <dbReference type="ARBA" id="ARBA00022741"/>
    </source>
</evidence>
<dbReference type="InterPro" id="IPR032628">
    <property type="entry name" value="AC_N"/>
</dbReference>
<sequence length="407" mass="46226">MQRQFRNKNLDELYYQYQQRLQHGYFSVFLLLQIVLTVGHIAVVIAAQDGLENTLPDVISYCVLTLLCCPLVLVVFKEKLVDKYPFVPFVSSCLVIVFLVVADLAVGIYHAGDEYLLLVLRPAYSTHALLACYMFLPLLHNFQPIILGATVTLCHLVTLGVIVYKDVPDVLQRVSSESCVKVTRNLCPPGIPTDLFLCRPVVTSAPLVFQVISDAIYLVCVNGLGLYFRLLNEVSIRRTFLDRRACIESKYKVDYEKQQEEHLLLSILPRHIVEDVKEDIRRIIQHVNDPLKKKPFSVTRDTAVTEMPSFTKKTKFGSSRTFISGGRWLHGPHRTAQKCGAMLSRRYVRADAVRTIIIYKMIVFGSEVSPVDLRILHDFATVALHASSRANPVAELSFRRFVDKKLL</sequence>
<accession>A0A7R9IPX3</accession>
<proteinExistence type="predicted"/>
<dbReference type="PANTHER" id="PTHR45627:SF23">
    <property type="entry name" value="AT30656P-RELATED"/>
    <property type="match status" value="1"/>
</dbReference>
<keyword evidence="3" id="KW-1133">Transmembrane helix</keyword>
<dbReference type="GO" id="GO:0005886">
    <property type="term" value="C:plasma membrane"/>
    <property type="evidence" value="ECO:0007669"/>
    <property type="project" value="TreeGrafter"/>
</dbReference>
<dbReference type="Pfam" id="PF16214">
    <property type="entry name" value="AC_N"/>
    <property type="match status" value="1"/>
</dbReference>
<evidence type="ECO:0000256" key="2">
    <source>
        <dbReference type="ARBA" id="ARBA00023239"/>
    </source>
</evidence>